<proteinExistence type="predicted"/>
<evidence type="ECO:0000259" key="1">
    <source>
        <dbReference type="Pfam" id="PF00646"/>
    </source>
</evidence>
<dbReference type="Proteomes" id="UP000235023">
    <property type="component" value="Unassembled WGS sequence"/>
</dbReference>
<dbReference type="Pfam" id="PF00646">
    <property type="entry name" value="F-box"/>
    <property type="match status" value="1"/>
</dbReference>
<keyword evidence="3" id="KW-1185">Reference proteome</keyword>
<protein>
    <recommendedName>
        <fullName evidence="1">F-box domain-containing protein</fullName>
    </recommendedName>
</protein>
<evidence type="ECO:0000313" key="3">
    <source>
        <dbReference type="Proteomes" id="UP000235023"/>
    </source>
</evidence>
<reference evidence="3" key="1">
    <citation type="submission" date="2017-12" db="EMBL/GenBank/DDBJ databases">
        <authorList>
            <consortium name="DOE Joint Genome Institute"/>
            <person name="Mondo S.J."/>
            <person name="Kjaerbolling I."/>
            <person name="Vesth T.C."/>
            <person name="Frisvad J.C."/>
            <person name="Nybo J.L."/>
            <person name="Theobald S."/>
            <person name="Kuo A."/>
            <person name="Bowyer P."/>
            <person name="Matsuda Y."/>
            <person name="Lyhne E.K."/>
            <person name="Kogle M.E."/>
            <person name="Clum A."/>
            <person name="Lipzen A."/>
            <person name="Salamov A."/>
            <person name="Ngan C.Y."/>
            <person name="Daum C."/>
            <person name="Chiniquy J."/>
            <person name="Barry K."/>
            <person name="LaButti K."/>
            <person name="Haridas S."/>
            <person name="Simmons B.A."/>
            <person name="Magnuson J.K."/>
            <person name="Mortensen U.H."/>
            <person name="Larsen T.O."/>
            <person name="Grigoriev I.V."/>
            <person name="Baker S.E."/>
            <person name="Andersen M.R."/>
            <person name="Nordberg H.P."/>
            <person name="Cantor M.N."/>
            <person name="Hua S.X."/>
        </authorList>
    </citation>
    <scope>NUCLEOTIDE SEQUENCE [LARGE SCALE GENOMIC DNA]</scope>
    <source>
        <strain evidence="3">IBT 19404</strain>
    </source>
</reference>
<evidence type="ECO:0000313" key="2">
    <source>
        <dbReference type="EMBL" id="PLN74449.1"/>
    </source>
</evidence>
<dbReference type="EMBL" id="KZ559720">
    <property type="protein sequence ID" value="PLN74449.1"/>
    <property type="molecule type" value="Genomic_DNA"/>
</dbReference>
<dbReference type="InterPro" id="IPR001810">
    <property type="entry name" value="F-box_dom"/>
</dbReference>
<name>A0A2J5HCT3_9EURO</name>
<dbReference type="AlphaFoldDB" id="A0A2J5HCT3"/>
<gene>
    <name evidence="2" type="ORF">BDW42DRAFT_63445</name>
</gene>
<accession>A0A2J5HCT3</accession>
<feature type="domain" description="F-box" evidence="1">
    <location>
        <begin position="5"/>
        <end position="40"/>
    </location>
</feature>
<dbReference type="OrthoDB" id="5384804at2759"/>
<dbReference type="CDD" id="cd09917">
    <property type="entry name" value="F-box_SF"/>
    <property type="match status" value="1"/>
</dbReference>
<sequence length="417" mass="49034">MGWVLNLPTELIIRIFESLDDIDDALHFARCCKDLHCVFDPLSARFKIFRSIIARASHHENDIELSQRVNLYGRFSQDFYESRRIPSNPTHRKSLVSRYLNPLDSSEDVPAEFIWDIVCRWQGMRVLYDLYCDPAVNEAYLASTFPNIQTPPIPDHSEAMASEPALLPPAGSVCPAFVKMSQRERQKSYQRFYKAVTRHWISVESLWLVRTQFFPSEAEFDEAFERTRDAWTHNPTRPAPEKIDIIEVVDFVWGFLGRKAFHVSSFPEWREGLGSIAYDYRDPHETEFDNWEYFLSDILQHPRPPHLIELLLWMWNSSGWRLNRSGFLRRLGLLDAEERIDNDESGSTYIGSWLETATVEEDLESSFTHVQDVDTFTSQWKEYRSERWPREARARVFFRNLTTEELFTQITGKEILS</sequence>
<dbReference type="InterPro" id="IPR036047">
    <property type="entry name" value="F-box-like_dom_sf"/>
</dbReference>
<organism evidence="2 3">
    <name type="scientific">Aspergillus taichungensis</name>
    <dbReference type="NCBI Taxonomy" id="482145"/>
    <lineage>
        <taxon>Eukaryota</taxon>
        <taxon>Fungi</taxon>
        <taxon>Dikarya</taxon>
        <taxon>Ascomycota</taxon>
        <taxon>Pezizomycotina</taxon>
        <taxon>Eurotiomycetes</taxon>
        <taxon>Eurotiomycetidae</taxon>
        <taxon>Eurotiales</taxon>
        <taxon>Aspergillaceae</taxon>
        <taxon>Aspergillus</taxon>
        <taxon>Aspergillus subgen. Circumdati</taxon>
    </lineage>
</organism>
<dbReference type="SUPFAM" id="SSF81383">
    <property type="entry name" value="F-box domain"/>
    <property type="match status" value="1"/>
</dbReference>